<feature type="domain" description="Zinc finger DksA/TraR C4-type" evidence="5">
    <location>
        <begin position="34"/>
        <end position="64"/>
    </location>
</feature>
<name>A0ABW6C8R0_RAHSY</name>
<keyword evidence="7" id="KW-1185">Reference proteome</keyword>
<dbReference type="Gene3D" id="1.20.120.910">
    <property type="entry name" value="DksA, coiled-coil domain"/>
    <property type="match status" value="1"/>
</dbReference>
<keyword evidence="2" id="KW-0863">Zinc-finger</keyword>
<proteinExistence type="predicted"/>
<dbReference type="NCBIfam" id="TIGR02419">
    <property type="entry name" value="C4_traR_proteo"/>
    <property type="match status" value="1"/>
</dbReference>
<dbReference type="PANTHER" id="PTHR38777:SF1">
    <property type="entry name" value="DNAK SUPPRESSOR PROTEIN"/>
    <property type="match status" value="1"/>
</dbReference>
<evidence type="ECO:0000256" key="4">
    <source>
        <dbReference type="PROSITE-ProRule" id="PRU00510"/>
    </source>
</evidence>
<dbReference type="Proteomes" id="UP001598201">
    <property type="component" value="Unassembled WGS sequence"/>
</dbReference>
<dbReference type="EMBL" id="JBHUCJ010000013">
    <property type="protein sequence ID" value="MFD3223446.1"/>
    <property type="molecule type" value="Genomic_DNA"/>
</dbReference>
<feature type="zinc finger region" description="dksA C4-type" evidence="4">
    <location>
        <begin position="35"/>
        <end position="59"/>
    </location>
</feature>
<dbReference type="SUPFAM" id="SSF57716">
    <property type="entry name" value="Glucocorticoid receptor-like (DNA-binding domain)"/>
    <property type="match status" value="1"/>
</dbReference>
<keyword evidence="3" id="KW-0862">Zinc</keyword>
<evidence type="ECO:0000256" key="3">
    <source>
        <dbReference type="ARBA" id="ARBA00022833"/>
    </source>
</evidence>
<dbReference type="PANTHER" id="PTHR38777">
    <property type="entry name" value="FELS-2 PROPHAGE PROTEIN"/>
    <property type="match status" value="1"/>
</dbReference>
<dbReference type="InterPro" id="IPR012783">
    <property type="entry name" value="Znf_C4_TraR"/>
</dbReference>
<gene>
    <name evidence="6" type="ORF">ACFPK4_07860</name>
</gene>
<evidence type="ECO:0000259" key="5">
    <source>
        <dbReference type="Pfam" id="PF01258"/>
    </source>
</evidence>
<reference evidence="6 7" key="1">
    <citation type="submission" date="2024-09" db="EMBL/GenBank/DDBJ databases">
        <title>Genomes of Rahnella.</title>
        <authorList>
            <person name="Mnguni F.C."/>
            <person name="Shin G.Y."/>
            <person name="Coutinho T."/>
        </authorList>
    </citation>
    <scope>NUCLEOTIDE SEQUENCE [LARGE SCALE GENOMIC DNA]</scope>
    <source>
        <strain evidence="6 7">20WA0057</strain>
    </source>
</reference>
<organism evidence="6 7">
    <name type="scientific">Rahnella sp. (strain Y9602)</name>
    <dbReference type="NCBI Taxonomy" id="2703885"/>
    <lineage>
        <taxon>Bacteria</taxon>
        <taxon>Pseudomonadati</taxon>
        <taxon>Pseudomonadota</taxon>
        <taxon>Gammaproteobacteria</taxon>
        <taxon>Enterobacterales</taxon>
        <taxon>Yersiniaceae</taxon>
        <taxon>Rahnella</taxon>
    </lineage>
</organism>
<keyword evidence="1" id="KW-0479">Metal-binding</keyword>
<dbReference type="PROSITE" id="PS51128">
    <property type="entry name" value="ZF_DKSA_2"/>
    <property type="match status" value="1"/>
</dbReference>
<evidence type="ECO:0000313" key="7">
    <source>
        <dbReference type="Proteomes" id="UP001598201"/>
    </source>
</evidence>
<dbReference type="Pfam" id="PF01258">
    <property type="entry name" value="zf-dskA_traR"/>
    <property type="match status" value="1"/>
</dbReference>
<protein>
    <submittedName>
        <fullName evidence="6">TraR/DksA C4-type zinc finger protein</fullName>
    </submittedName>
</protein>
<evidence type="ECO:0000313" key="6">
    <source>
        <dbReference type="EMBL" id="MFD3223446.1"/>
    </source>
</evidence>
<evidence type="ECO:0000256" key="1">
    <source>
        <dbReference type="ARBA" id="ARBA00022723"/>
    </source>
</evidence>
<dbReference type="InterPro" id="IPR000962">
    <property type="entry name" value="Znf_DskA_TraR"/>
</dbReference>
<comment type="caution">
    <text evidence="6">The sequence shown here is derived from an EMBL/GenBank/DDBJ whole genome shotgun (WGS) entry which is preliminary data.</text>
</comment>
<accession>A0ABW6C8R0</accession>
<evidence type="ECO:0000256" key="2">
    <source>
        <dbReference type="ARBA" id="ARBA00022771"/>
    </source>
</evidence>
<dbReference type="RefSeq" id="WP_354566953.1">
    <property type="nucleotide sequence ID" value="NZ_JBHUCJ010000013.1"/>
</dbReference>
<sequence length="73" mass="8008">MADLIDTAQERAEQILESQIKAARQPVGGVSTLFCIDCNHPIPEVRRAALPGVELCLTCKSIAELKARNYRGQ</sequence>